<dbReference type="InterPro" id="IPR000700">
    <property type="entry name" value="PAS-assoc_C"/>
</dbReference>
<dbReference type="PANTHER" id="PTHR43047">
    <property type="entry name" value="TWO-COMPONENT HISTIDINE PROTEIN KINASE"/>
    <property type="match status" value="1"/>
</dbReference>
<evidence type="ECO:0000256" key="6">
    <source>
        <dbReference type="ARBA" id="ARBA00022553"/>
    </source>
</evidence>
<dbReference type="InterPro" id="IPR036890">
    <property type="entry name" value="HATPase_C_sf"/>
</dbReference>
<organism evidence="22 23">
    <name type="scientific">Roseibium aggregatum</name>
    <dbReference type="NCBI Taxonomy" id="187304"/>
    <lineage>
        <taxon>Bacteria</taxon>
        <taxon>Pseudomonadati</taxon>
        <taxon>Pseudomonadota</taxon>
        <taxon>Alphaproteobacteria</taxon>
        <taxon>Hyphomicrobiales</taxon>
        <taxon>Stappiaceae</taxon>
        <taxon>Roseibium</taxon>
    </lineage>
</organism>
<dbReference type="CDD" id="cd00130">
    <property type="entry name" value="PAS"/>
    <property type="match status" value="1"/>
</dbReference>
<dbReference type="InterPro" id="IPR035965">
    <property type="entry name" value="PAS-like_dom_sf"/>
</dbReference>
<dbReference type="SUPFAM" id="SSF55874">
    <property type="entry name" value="ATPase domain of HSP90 chaperone/DNA topoisomerase II/histidine kinase"/>
    <property type="match status" value="1"/>
</dbReference>
<dbReference type="SUPFAM" id="SSF47384">
    <property type="entry name" value="Homodimeric domain of signal transducing histidine kinase"/>
    <property type="match status" value="1"/>
</dbReference>
<evidence type="ECO:0000259" key="21">
    <source>
        <dbReference type="PROSITE" id="PS50113"/>
    </source>
</evidence>
<dbReference type="PANTHER" id="PTHR43047:SF72">
    <property type="entry name" value="OSMOSENSING HISTIDINE PROTEIN KINASE SLN1"/>
    <property type="match status" value="1"/>
</dbReference>
<dbReference type="FunFam" id="1.10.287.130:FF:000001">
    <property type="entry name" value="Two-component sensor histidine kinase"/>
    <property type="match status" value="1"/>
</dbReference>
<dbReference type="PRINTS" id="PR00344">
    <property type="entry name" value="BCTRLSENSOR"/>
</dbReference>
<keyword evidence="9" id="KW-0547">Nucleotide-binding</keyword>
<dbReference type="FunFam" id="3.30.565.10:FF:000023">
    <property type="entry name" value="PAS domain-containing sensor histidine kinase"/>
    <property type="match status" value="1"/>
</dbReference>
<dbReference type="SUPFAM" id="SSF52172">
    <property type="entry name" value="CheY-like"/>
    <property type="match status" value="1"/>
</dbReference>
<feature type="transmembrane region" description="Helical" evidence="17">
    <location>
        <begin position="346"/>
        <end position="365"/>
    </location>
</feature>
<dbReference type="SMART" id="SM00091">
    <property type="entry name" value="PAS"/>
    <property type="match status" value="1"/>
</dbReference>
<evidence type="ECO:0000256" key="15">
    <source>
        <dbReference type="PROSITE-ProRule" id="PRU00169"/>
    </source>
</evidence>
<accession>A0A939EB89</accession>
<feature type="region of interest" description="Disordered" evidence="16">
    <location>
        <begin position="1"/>
        <end position="22"/>
    </location>
</feature>
<dbReference type="SMART" id="SM00388">
    <property type="entry name" value="HisKA"/>
    <property type="match status" value="1"/>
</dbReference>
<keyword evidence="6 15" id="KW-0597">Phosphoprotein</keyword>
<evidence type="ECO:0000256" key="17">
    <source>
        <dbReference type="SAM" id="Phobius"/>
    </source>
</evidence>
<dbReference type="Gene3D" id="6.10.340.10">
    <property type="match status" value="1"/>
</dbReference>
<evidence type="ECO:0000256" key="3">
    <source>
        <dbReference type="ARBA" id="ARBA00004651"/>
    </source>
</evidence>
<dbReference type="Pfam" id="PF02518">
    <property type="entry name" value="HATPase_c"/>
    <property type="match status" value="1"/>
</dbReference>
<reference evidence="22" key="1">
    <citation type="submission" date="2020-12" db="EMBL/GenBank/DDBJ databases">
        <title>Oil enriched cultivation method for isolating marine PHA-producing bacteria.</title>
        <authorList>
            <person name="Zheng W."/>
            <person name="Yu S."/>
            <person name="Huang Y."/>
        </authorList>
    </citation>
    <scope>NUCLEOTIDE SEQUENCE</scope>
    <source>
        <strain evidence="22">SY-2-12</strain>
    </source>
</reference>
<evidence type="ECO:0000256" key="12">
    <source>
        <dbReference type="ARBA" id="ARBA00022989"/>
    </source>
</evidence>
<dbReference type="InterPro" id="IPR003661">
    <property type="entry name" value="HisK_dim/P_dom"/>
</dbReference>
<keyword evidence="12 17" id="KW-1133">Transmembrane helix</keyword>
<keyword evidence="7" id="KW-0808">Transferase</keyword>
<dbReference type="InterPro" id="IPR003594">
    <property type="entry name" value="HATPase_dom"/>
</dbReference>
<dbReference type="InterPro" id="IPR000014">
    <property type="entry name" value="PAS"/>
</dbReference>
<dbReference type="PROSITE" id="PS50110">
    <property type="entry name" value="RESPONSE_REGULATORY"/>
    <property type="match status" value="1"/>
</dbReference>
<keyword evidence="13" id="KW-0902">Two-component regulatory system</keyword>
<keyword evidence="5" id="KW-1003">Cell membrane</keyword>
<dbReference type="InterPro" id="IPR011006">
    <property type="entry name" value="CheY-like_superfamily"/>
</dbReference>
<keyword evidence="11" id="KW-0067">ATP-binding</keyword>
<dbReference type="Gene3D" id="3.40.50.2300">
    <property type="match status" value="1"/>
</dbReference>
<dbReference type="InterPro" id="IPR001789">
    <property type="entry name" value="Sig_transdc_resp-reg_receiver"/>
</dbReference>
<dbReference type="GO" id="GO:0000155">
    <property type="term" value="F:phosphorelay sensor kinase activity"/>
    <property type="evidence" value="ECO:0007669"/>
    <property type="project" value="InterPro"/>
</dbReference>
<comment type="caution">
    <text evidence="22">The sequence shown here is derived from an EMBL/GenBank/DDBJ whole genome shotgun (WGS) entry which is preliminary data.</text>
</comment>
<evidence type="ECO:0000256" key="14">
    <source>
        <dbReference type="ARBA" id="ARBA00023136"/>
    </source>
</evidence>
<feature type="domain" description="PAC" evidence="21">
    <location>
        <begin position="493"/>
        <end position="543"/>
    </location>
</feature>
<dbReference type="PROSITE" id="PS50109">
    <property type="entry name" value="HIS_KIN"/>
    <property type="match status" value="1"/>
</dbReference>
<gene>
    <name evidence="22" type="ORF">JF539_05420</name>
</gene>
<dbReference type="GO" id="GO:0045121">
    <property type="term" value="C:membrane raft"/>
    <property type="evidence" value="ECO:0007669"/>
    <property type="project" value="UniProtKB-SubCell"/>
</dbReference>
<comment type="catalytic activity">
    <reaction evidence="1">
        <text>ATP + protein L-histidine = ADP + protein N-phospho-L-histidine.</text>
        <dbReference type="EC" id="2.7.13.3"/>
    </reaction>
</comment>
<dbReference type="Pfam" id="PF13426">
    <property type="entry name" value="PAS_9"/>
    <property type="match status" value="1"/>
</dbReference>
<dbReference type="InterPro" id="IPR004358">
    <property type="entry name" value="Sig_transdc_His_kin-like_C"/>
</dbReference>
<dbReference type="NCBIfam" id="TIGR00229">
    <property type="entry name" value="sensory_box"/>
    <property type="match status" value="1"/>
</dbReference>
<evidence type="ECO:0000313" key="22">
    <source>
        <dbReference type="EMBL" id="MBN9669768.1"/>
    </source>
</evidence>
<dbReference type="GO" id="GO:0009927">
    <property type="term" value="F:histidine phosphotransfer kinase activity"/>
    <property type="evidence" value="ECO:0007669"/>
    <property type="project" value="TreeGrafter"/>
</dbReference>
<keyword evidence="10" id="KW-0418">Kinase</keyword>
<dbReference type="CDD" id="cd00082">
    <property type="entry name" value="HisKA"/>
    <property type="match status" value="1"/>
</dbReference>
<keyword evidence="14 17" id="KW-0472">Membrane</keyword>
<feature type="domain" description="Response regulatory" evidence="19">
    <location>
        <begin position="788"/>
        <end position="895"/>
    </location>
</feature>
<feature type="domain" description="PAS" evidence="20">
    <location>
        <begin position="416"/>
        <end position="471"/>
    </location>
</feature>
<evidence type="ECO:0000256" key="1">
    <source>
        <dbReference type="ARBA" id="ARBA00000085"/>
    </source>
</evidence>
<evidence type="ECO:0000256" key="13">
    <source>
        <dbReference type="ARBA" id="ARBA00023012"/>
    </source>
</evidence>
<dbReference type="Pfam" id="PF00512">
    <property type="entry name" value="HisKA"/>
    <property type="match status" value="1"/>
</dbReference>
<comment type="subcellular location">
    <subcellularLocation>
        <location evidence="3">Cell membrane</location>
        <topology evidence="3">Multi-pass membrane protein</topology>
    </subcellularLocation>
    <subcellularLocation>
        <location evidence="2">Membrane raft</location>
        <topology evidence="2">Multi-pass membrane protein</topology>
    </subcellularLocation>
</comment>
<dbReference type="SUPFAM" id="SSF55785">
    <property type="entry name" value="PYP-like sensor domain (PAS domain)"/>
    <property type="match status" value="1"/>
</dbReference>
<dbReference type="Gene3D" id="3.30.450.20">
    <property type="entry name" value="PAS domain"/>
    <property type="match status" value="2"/>
</dbReference>
<keyword evidence="8 17" id="KW-0812">Transmembrane</keyword>
<evidence type="ECO:0000256" key="2">
    <source>
        <dbReference type="ARBA" id="ARBA00004314"/>
    </source>
</evidence>
<evidence type="ECO:0000259" key="20">
    <source>
        <dbReference type="PROSITE" id="PS50112"/>
    </source>
</evidence>
<feature type="domain" description="Histidine kinase" evidence="18">
    <location>
        <begin position="547"/>
        <end position="767"/>
    </location>
</feature>
<proteinExistence type="predicted"/>
<evidence type="ECO:0000256" key="4">
    <source>
        <dbReference type="ARBA" id="ARBA00012438"/>
    </source>
</evidence>
<dbReference type="InterPro" id="IPR005467">
    <property type="entry name" value="His_kinase_dom"/>
</dbReference>
<dbReference type="Gene3D" id="3.30.565.10">
    <property type="entry name" value="Histidine kinase-like ATPase, C-terminal domain"/>
    <property type="match status" value="1"/>
</dbReference>
<evidence type="ECO:0000256" key="9">
    <source>
        <dbReference type="ARBA" id="ARBA00022741"/>
    </source>
</evidence>
<feature type="compositionally biased region" description="Basic residues" evidence="16">
    <location>
        <begin position="9"/>
        <end position="22"/>
    </location>
</feature>
<protein>
    <recommendedName>
        <fullName evidence="4">histidine kinase</fullName>
        <ecNumber evidence="4">2.7.13.3</ecNumber>
    </recommendedName>
</protein>
<dbReference type="Pfam" id="PF21623">
    <property type="entry name" value="HK_sensor_dom_bact"/>
    <property type="match status" value="1"/>
</dbReference>
<evidence type="ECO:0000256" key="8">
    <source>
        <dbReference type="ARBA" id="ARBA00022692"/>
    </source>
</evidence>
<sequence>MLNRDKPFKGRTRQPSKGSRHRRSLKTRIMFLTAFCVALSTLAIGTLSFVRIRTEAIDLAQARLSSEAHALSQRFALDYYLIAYDLETIAETPPIQGLMRAARNNGIDPQDGSTDALWRERLATIFEAVLKHRTDYFQFRYVGLADSGREIVRVDRKQDTFVTSRVETLQQKDQEPYFRQAAKAPSGRVVFSAVTYNREHGRNESSLTPTLRGMLPIDDPQGNRYGFLVINVDYEKMLRNAFREIDPATHTYVVNGLGDYMEHYSGSRQSPHRLELHSDPTRPAPEIVQRVNATNADEDLFYLEDTVGFFVREAGRFDQAAANLGVAVEIPKSEWYRTSVKTRDEFLAVGLLILLISMVLAITAARSMMQPLSDLADAVDLSGSRETLDFPVSNRNDEISNLALAIQNRDAELTESRERSSAIVNNVVDGLILIDDKGQIEQFNPSCERIFGYSAEEALGRNVSMLMTPEDARPHDGYLERNRKGLGGRSLEITRELKAVDKSGRVFPIELAINAVSVNNEKKFSGVIRDISERREVERLREEFVSTVSHELRTPLTSIRGSLTLLDMMSSDGGLQPKMQKLVSVARKNTERLILLVNDILDFEKLRAGKVHYILARTDITREVKQAIELNQGYADDSHISLNVDLDPEAGLVSLDAEKFQQVMSNLISNAVKFSRSQGTVTVRSRKRDGRVRIEVEDTGTGIPEEFKTQIFEPFSQADGSVTRKNSGTGLGLNLSRNYVEGMQGEIGFESLEGRGTTFWIAFPAIAVDENRTQAGHVVPIHKPGHLLGLHLEDDTDFHEVFASAVETDIGLVQARTLAEARQLLKDCTFDMVIIDRLISDGDGLSLLDAIPDPDTTKIVVLTAVDDPIQDTRVNDAIVKSRSRPGELPMRLRNLLDEMKTGRTRTSGAA</sequence>
<dbReference type="RefSeq" id="WP_207139304.1">
    <property type="nucleotide sequence ID" value="NZ_JAEKJZ010000001.1"/>
</dbReference>
<dbReference type="SMART" id="SM00387">
    <property type="entry name" value="HATPase_c"/>
    <property type="match status" value="1"/>
</dbReference>
<dbReference type="Proteomes" id="UP000664096">
    <property type="component" value="Unassembled WGS sequence"/>
</dbReference>
<evidence type="ECO:0000256" key="10">
    <source>
        <dbReference type="ARBA" id="ARBA00022777"/>
    </source>
</evidence>
<dbReference type="Gene3D" id="1.10.287.130">
    <property type="match status" value="1"/>
</dbReference>
<dbReference type="PROSITE" id="PS50113">
    <property type="entry name" value="PAC"/>
    <property type="match status" value="1"/>
</dbReference>
<evidence type="ECO:0000259" key="19">
    <source>
        <dbReference type="PROSITE" id="PS50110"/>
    </source>
</evidence>
<evidence type="ECO:0000259" key="18">
    <source>
        <dbReference type="PROSITE" id="PS50109"/>
    </source>
</evidence>
<evidence type="ECO:0000256" key="11">
    <source>
        <dbReference type="ARBA" id="ARBA00022840"/>
    </source>
</evidence>
<dbReference type="GO" id="GO:0005524">
    <property type="term" value="F:ATP binding"/>
    <property type="evidence" value="ECO:0007669"/>
    <property type="project" value="UniProtKB-KW"/>
</dbReference>
<dbReference type="InterPro" id="IPR048760">
    <property type="entry name" value="VP0354-like_sensor_dom"/>
</dbReference>
<dbReference type="CDD" id="cd16922">
    <property type="entry name" value="HATPase_EvgS-ArcB-TorS-like"/>
    <property type="match status" value="1"/>
</dbReference>
<dbReference type="GO" id="GO:0005886">
    <property type="term" value="C:plasma membrane"/>
    <property type="evidence" value="ECO:0007669"/>
    <property type="project" value="UniProtKB-SubCell"/>
</dbReference>
<feature type="modified residue" description="4-aspartylphosphate" evidence="15">
    <location>
        <position position="836"/>
    </location>
</feature>
<dbReference type="InterPro" id="IPR036097">
    <property type="entry name" value="HisK_dim/P_sf"/>
</dbReference>
<dbReference type="EMBL" id="JAEKJZ010000001">
    <property type="protein sequence ID" value="MBN9669768.1"/>
    <property type="molecule type" value="Genomic_DNA"/>
</dbReference>
<dbReference type="EC" id="2.7.13.3" evidence="4"/>
<dbReference type="SUPFAM" id="SSF103190">
    <property type="entry name" value="Sensory domain-like"/>
    <property type="match status" value="1"/>
</dbReference>
<dbReference type="AlphaFoldDB" id="A0A939EB89"/>
<dbReference type="PROSITE" id="PS50112">
    <property type="entry name" value="PAS"/>
    <property type="match status" value="1"/>
</dbReference>
<evidence type="ECO:0000313" key="23">
    <source>
        <dbReference type="Proteomes" id="UP000664096"/>
    </source>
</evidence>
<evidence type="ECO:0000256" key="5">
    <source>
        <dbReference type="ARBA" id="ARBA00022475"/>
    </source>
</evidence>
<name>A0A939EB89_9HYPH</name>
<evidence type="ECO:0000256" key="7">
    <source>
        <dbReference type="ARBA" id="ARBA00022679"/>
    </source>
</evidence>
<evidence type="ECO:0000256" key="16">
    <source>
        <dbReference type="SAM" id="MobiDB-lite"/>
    </source>
</evidence>
<dbReference type="InterPro" id="IPR029151">
    <property type="entry name" value="Sensor-like_sf"/>
</dbReference>